<dbReference type="InterPro" id="IPR026533">
    <property type="entry name" value="NTPase/PRRC1"/>
</dbReference>
<evidence type="ECO:0000256" key="11">
    <source>
        <dbReference type="HAMAP-Rule" id="MF_00648"/>
    </source>
</evidence>
<comment type="similarity">
    <text evidence="10 11">Belongs to the YjjX NTPase family.</text>
</comment>
<dbReference type="Pfam" id="PF01931">
    <property type="entry name" value="NTPase_I-T"/>
    <property type="match status" value="1"/>
</dbReference>
<evidence type="ECO:0000256" key="1">
    <source>
        <dbReference type="ARBA" id="ARBA00001936"/>
    </source>
</evidence>
<organism evidence="13 14">
    <name type="scientific">Shewanella violacea (strain JCM 10179 / CIP 106290 / LMG 19151 / DSS12)</name>
    <dbReference type="NCBI Taxonomy" id="637905"/>
    <lineage>
        <taxon>Bacteria</taxon>
        <taxon>Pseudomonadati</taxon>
        <taxon>Pseudomonadota</taxon>
        <taxon>Gammaproteobacteria</taxon>
        <taxon>Alteromonadales</taxon>
        <taxon>Shewanellaceae</taxon>
        <taxon>Shewanella</taxon>
    </lineage>
</organism>
<evidence type="ECO:0000256" key="2">
    <source>
        <dbReference type="ARBA" id="ARBA00022723"/>
    </source>
</evidence>
<protein>
    <recommendedName>
        <fullName evidence="11">Inosine/xanthosine triphosphatase</fullName>
        <shortName evidence="11">ITPase/XTPase</shortName>
        <ecNumber evidence="11">3.6.1.73</ecNumber>
    </recommendedName>
    <alternativeName>
        <fullName evidence="11">Non-canonical purine NTP phosphatase</fullName>
    </alternativeName>
    <alternativeName>
        <fullName evidence="11">Non-standard purine NTP phosphatase</fullName>
    </alternativeName>
    <alternativeName>
        <fullName evidence="11">Nucleoside-triphosphate phosphatase</fullName>
        <shortName evidence="11">NTPase</shortName>
    </alternativeName>
</protein>
<comment type="function">
    <text evidence="11">Phosphatase that hydrolyzes non-canonical purine nucleotides such as XTP and ITP to their respective diphosphate derivatives. Probably excludes non-canonical purines from DNA/RNA precursor pool, thus preventing their incorporation into DNA/RNA and avoiding chromosomal lesions.</text>
</comment>
<dbReference type="GO" id="GO:0009117">
    <property type="term" value="P:nucleotide metabolic process"/>
    <property type="evidence" value="ECO:0007669"/>
    <property type="project" value="UniProtKB-KW"/>
</dbReference>
<gene>
    <name evidence="13" type="ordered locus">SVI_0701</name>
</gene>
<evidence type="ECO:0000256" key="5">
    <source>
        <dbReference type="ARBA" id="ARBA00022842"/>
    </source>
</evidence>
<dbReference type="AlphaFoldDB" id="D4ZG73"/>
<keyword evidence="7 11" id="KW-0464">Manganese</keyword>
<evidence type="ECO:0000256" key="6">
    <source>
        <dbReference type="ARBA" id="ARBA00023080"/>
    </source>
</evidence>
<dbReference type="PANTHER" id="PTHR34699:SF2">
    <property type="entry name" value="NON-CANONICAL PURINE NTP PHOSPHATASE_PRRC1 DOMAIN-CONTAINING PROTEIN"/>
    <property type="match status" value="1"/>
</dbReference>
<evidence type="ECO:0000256" key="4">
    <source>
        <dbReference type="ARBA" id="ARBA00022801"/>
    </source>
</evidence>
<sequence length="195" mass="21191">MQQITKLKKIRVLVGSKNPVKVNAARVAICQLFPDIDIECNGMHAPSGVPDQPMTDVETREGAINRVKYCREFSAKAAQQADGEPIAELFIAMEGGVDNFEYGPATFAYTVIATQSQLSVGRSAQLPISQSIYKSLLAGEELGDVMDRLFNTNNIKQQGGAIGLLTQGHATRESTYTQALILAMAPMLNPELYLD</sequence>
<accession>D4ZG73</accession>
<dbReference type="FunFam" id="3.90.950.10:FF:000002">
    <property type="entry name" value="Inosine/xanthosine triphosphatase"/>
    <property type="match status" value="1"/>
</dbReference>
<keyword evidence="14" id="KW-1185">Reference proteome</keyword>
<dbReference type="HOGENOM" id="CLU_087417_1_0_6"/>
<keyword evidence="3 11" id="KW-0547">Nucleotide-binding</keyword>
<comment type="cofactor">
    <cofactor evidence="1">
        <name>Mn(2+)</name>
        <dbReference type="ChEBI" id="CHEBI:29035"/>
    </cofactor>
</comment>
<keyword evidence="2 11" id="KW-0479">Metal-binding</keyword>
<dbReference type="GO" id="GO:0103023">
    <property type="term" value="F:ITPase activity"/>
    <property type="evidence" value="ECO:0007669"/>
    <property type="project" value="UniProtKB-EC"/>
</dbReference>
<dbReference type="SUPFAM" id="SSF52972">
    <property type="entry name" value="ITPase-like"/>
    <property type="match status" value="1"/>
</dbReference>
<evidence type="ECO:0000256" key="7">
    <source>
        <dbReference type="ARBA" id="ARBA00023211"/>
    </source>
</evidence>
<dbReference type="NCBIfam" id="TIGR00258">
    <property type="entry name" value="inosine/xanthosine triphosphatase"/>
    <property type="match status" value="1"/>
</dbReference>
<dbReference type="PANTHER" id="PTHR34699">
    <property type="match status" value="1"/>
</dbReference>
<comment type="catalytic activity">
    <reaction evidence="8 11">
        <text>ITP + H2O = IDP + phosphate + H(+)</text>
        <dbReference type="Rhea" id="RHEA:28330"/>
        <dbReference type="ChEBI" id="CHEBI:15377"/>
        <dbReference type="ChEBI" id="CHEBI:15378"/>
        <dbReference type="ChEBI" id="CHEBI:43474"/>
        <dbReference type="ChEBI" id="CHEBI:58280"/>
        <dbReference type="ChEBI" id="CHEBI:61402"/>
        <dbReference type="EC" id="3.6.1.73"/>
    </reaction>
</comment>
<dbReference type="RefSeq" id="WP_013049985.1">
    <property type="nucleotide sequence ID" value="NC_014012.1"/>
</dbReference>
<dbReference type="NCBIfam" id="NF003459">
    <property type="entry name" value="PRK05074.1"/>
    <property type="match status" value="1"/>
</dbReference>
<dbReference type="GO" id="GO:0046872">
    <property type="term" value="F:metal ion binding"/>
    <property type="evidence" value="ECO:0007669"/>
    <property type="project" value="UniProtKB-KW"/>
</dbReference>
<evidence type="ECO:0000256" key="3">
    <source>
        <dbReference type="ARBA" id="ARBA00022741"/>
    </source>
</evidence>
<dbReference type="STRING" id="637905.SVI_0701"/>
<name>D4ZG73_SHEVD</name>
<dbReference type="GO" id="GO:0006772">
    <property type="term" value="P:thiamine metabolic process"/>
    <property type="evidence" value="ECO:0007669"/>
    <property type="project" value="TreeGrafter"/>
</dbReference>
<reference evidence="14" key="1">
    <citation type="journal article" date="2010" name="Mol. Biosyst.">
        <title>Complete genome sequence and comparative analysis of Shewanella violacea, a psychrophilic and piezophilic bacterium from deep sea floor sediments.</title>
        <authorList>
            <person name="Aono E."/>
            <person name="Baba T."/>
            <person name="Ara T."/>
            <person name="Nishi T."/>
            <person name="Nakamichi T."/>
            <person name="Inamoto E."/>
            <person name="Toyonaga H."/>
            <person name="Hasegawa M."/>
            <person name="Takai Y."/>
            <person name="Okumura Y."/>
            <person name="Baba M."/>
            <person name="Tomita M."/>
            <person name="Kato C."/>
            <person name="Oshima T."/>
            <person name="Nakasone K."/>
            <person name="Mori H."/>
        </authorList>
    </citation>
    <scope>NUCLEOTIDE SEQUENCE [LARGE SCALE GENOMIC DNA]</scope>
    <source>
        <strain evidence="14">JCM 10179 / CIP 106290 / LMG 19151 / DSS12</strain>
    </source>
</reference>
<keyword evidence="5 11" id="KW-0460">Magnesium</keyword>
<dbReference type="EMBL" id="AP011177">
    <property type="protein sequence ID" value="BAJ00672.1"/>
    <property type="molecule type" value="Genomic_DNA"/>
</dbReference>
<comment type="caution">
    <text evidence="11">Lacks conserved residue(s) required for the propagation of feature annotation.</text>
</comment>
<dbReference type="Proteomes" id="UP000002350">
    <property type="component" value="Chromosome"/>
</dbReference>
<comment type="subunit">
    <text evidence="11">Homodimer.</text>
</comment>
<dbReference type="eggNOG" id="COG1986">
    <property type="taxonomic scope" value="Bacteria"/>
</dbReference>
<keyword evidence="4 11" id="KW-0378">Hydrolase</keyword>
<dbReference type="InterPro" id="IPR050299">
    <property type="entry name" value="YjjX_NTPase"/>
</dbReference>
<evidence type="ECO:0000256" key="9">
    <source>
        <dbReference type="ARBA" id="ARBA00048781"/>
    </source>
</evidence>
<dbReference type="GO" id="GO:0000166">
    <property type="term" value="F:nucleotide binding"/>
    <property type="evidence" value="ECO:0007669"/>
    <property type="project" value="UniProtKB-KW"/>
</dbReference>
<feature type="binding site" evidence="11">
    <location>
        <position position="80"/>
    </location>
    <ligand>
        <name>Mg(2+)</name>
        <dbReference type="ChEBI" id="CHEBI:18420"/>
    </ligand>
</feature>
<dbReference type="HAMAP" id="MF_00648">
    <property type="entry name" value="Non_canon_purine_NTPase_YjjX"/>
    <property type="match status" value="1"/>
</dbReference>
<evidence type="ECO:0000256" key="10">
    <source>
        <dbReference type="ARBA" id="ARBA00060855"/>
    </source>
</evidence>
<proteinExistence type="inferred from homology"/>
<evidence type="ECO:0000256" key="8">
    <source>
        <dbReference type="ARBA" id="ARBA00048174"/>
    </source>
</evidence>
<dbReference type="InterPro" id="IPR029001">
    <property type="entry name" value="ITPase-like_fam"/>
</dbReference>
<evidence type="ECO:0000259" key="12">
    <source>
        <dbReference type="Pfam" id="PF01931"/>
    </source>
</evidence>
<evidence type="ECO:0000313" key="13">
    <source>
        <dbReference type="EMBL" id="BAJ00672.1"/>
    </source>
</evidence>
<evidence type="ECO:0000313" key="14">
    <source>
        <dbReference type="Proteomes" id="UP000002350"/>
    </source>
</evidence>
<feature type="domain" description="Non-canonical purine NTP phosphatase/PRRC1" evidence="12">
    <location>
        <begin position="15"/>
        <end position="188"/>
    </location>
</feature>
<dbReference type="KEGG" id="svo:SVI_0701"/>
<dbReference type="EC" id="3.6.1.73" evidence="11"/>
<keyword evidence="6 11" id="KW-0546">Nucleotide metabolism</keyword>
<dbReference type="Gene3D" id="3.90.950.10">
    <property type="match status" value="1"/>
</dbReference>
<comment type="catalytic activity">
    <reaction evidence="9 11">
        <text>XTP + H2O = XDP + phosphate + H(+)</text>
        <dbReference type="Rhea" id="RHEA:28406"/>
        <dbReference type="ChEBI" id="CHEBI:15377"/>
        <dbReference type="ChEBI" id="CHEBI:15378"/>
        <dbReference type="ChEBI" id="CHEBI:43474"/>
        <dbReference type="ChEBI" id="CHEBI:59884"/>
        <dbReference type="ChEBI" id="CHEBI:61314"/>
        <dbReference type="EC" id="3.6.1.73"/>
    </reaction>
</comment>
<dbReference type="InterPro" id="IPR002786">
    <property type="entry name" value="Non_canon_purine_NTPase"/>
</dbReference>
<comment type="cofactor">
    <cofactor evidence="11">
        <name>Mg(2+)</name>
        <dbReference type="ChEBI" id="CHEBI:18420"/>
    </cofactor>
    <cofactor evidence="11">
        <name>Mn(2+)</name>
        <dbReference type="ChEBI" id="CHEBI:29035"/>
    </cofactor>
    <text evidence="11">Binds 1 divalent metal cation per subunit; can use either Mg(2+) or Mn(2+).</text>
</comment>